<dbReference type="GO" id="GO:0008270">
    <property type="term" value="F:zinc ion binding"/>
    <property type="evidence" value="ECO:0007669"/>
    <property type="project" value="UniProtKB-KW"/>
</dbReference>
<dbReference type="PANTHER" id="PTHR25465:SF5">
    <property type="entry name" value="E3 UBIQUITIN_ISG15 LIGASE TRIM25-RELATED"/>
    <property type="match status" value="1"/>
</dbReference>
<evidence type="ECO:0000256" key="4">
    <source>
        <dbReference type="SAM" id="Coils"/>
    </source>
</evidence>
<dbReference type="InterPro" id="IPR043136">
    <property type="entry name" value="B30.2/SPRY_sf"/>
</dbReference>
<dbReference type="Gene3D" id="2.60.120.920">
    <property type="match status" value="1"/>
</dbReference>
<dbReference type="PANTHER" id="PTHR25465">
    <property type="entry name" value="B-BOX DOMAIN CONTAINING"/>
    <property type="match status" value="1"/>
</dbReference>
<reference evidence="6" key="1">
    <citation type="submission" date="2020-10" db="EMBL/GenBank/DDBJ databases">
        <title>Chromosome-scale genome assembly of the Allis shad, Alosa alosa.</title>
        <authorList>
            <person name="Margot Z."/>
            <person name="Christophe K."/>
            <person name="Cabau C."/>
            <person name="Louis A."/>
            <person name="Berthelot C."/>
            <person name="Parey E."/>
            <person name="Roest Crollius H."/>
            <person name="Montfort J."/>
            <person name="Robinson-Rechavi M."/>
            <person name="Bucao C."/>
            <person name="Bouchez O."/>
            <person name="Gislard M."/>
            <person name="Lluch J."/>
            <person name="Milhes M."/>
            <person name="Lampietro C."/>
            <person name="Lopez Roques C."/>
            <person name="Donnadieu C."/>
            <person name="Braasch I."/>
            <person name="Desvignes T."/>
            <person name="Postlethwait J."/>
            <person name="Bobe J."/>
            <person name="Guiguen Y."/>
        </authorList>
    </citation>
    <scope>NUCLEOTIDE SEQUENCE</scope>
    <source>
        <strain evidence="6">M-15738</strain>
        <tissue evidence="6">Blood</tissue>
    </source>
</reference>
<dbReference type="InterPro" id="IPR013320">
    <property type="entry name" value="ConA-like_dom_sf"/>
</dbReference>
<evidence type="ECO:0000256" key="1">
    <source>
        <dbReference type="ARBA" id="ARBA00022723"/>
    </source>
</evidence>
<evidence type="ECO:0000259" key="5">
    <source>
        <dbReference type="PROSITE" id="PS50188"/>
    </source>
</evidence>
<evidence type="ECO:0000256" key="2">
    <source>
        <dbReference type="ARBA" id="ARBA00022771"/>
    </source>
</evidence>
<proteinExistence type="predicted"/>
<keyword evidence="1" id="KW-0479">Metal-binding</keyword>
<keyword evidence="7" id="KW-1185">Reference proteome</keyword>
<keyword evidence="4" id="KW-0175">Coiled coil</keyword>
<accession>A0AAV6H3P2</accession>
<keyword evidence="2" id="KW-0863">Zinc-finger</keyword>
<feature type="coiled-coil region" evidence="4">
    <location>
        <begin position="55"/>
        <end position="144"/>
    </location>
</feature>
<dbReference type="Pfam" id="PF00622">
    <property type="entry name" value="SPRY"/>
    <property type="match status" value="1"/>
</dbReference>
<dbReference type="AlphaFoldDB" id="A0AAV6H3P2"/>
<dbReference type="Proteomes" id="UP000823561">
    <property type="component" value="Chromosome 4"/>
</dbReference>
<comment type="caution">
    <text evidence="6">The sequence shown here is derived from an EMBL/GenBank/DDBJ whole genome shotgun (WGS) entry which is preliminary data.</text>
</comment>
<dbReference type="Pfam" id="PF13765">
    <property type="entry name" value="PRY"/>
    <property type="match status" value="1"/>
</dbReference>
<sequence>MEVYSGTYTCPQCKSTLSRRPSLSRNTALAGMVQDFLRLRTLLPREDSIKNQHDIADMKERLKKQTQEREEHLEKLRAAMVSLEQSAEAAVQDSEGIFNELLRTLEGKRAWHQEHIRERKKALLSRAEKEERQLIAQISTLKRKDTELDSLVPPVQNNGQILQKWQEINSTLQQAKQPTMVINNRHYFPFVKTVLNDLRDTVVNKWDGALKSIHQQVNDVQLFQAPQVKPRSKPDLGVKKHVIVNKSLEVPENDHMKDQGPTIPIREAPVNFSKALPAIRRTQSFMNKPTTYMSLPADSSVTRRDLLQHACLLSLDPETSNSFLRLTDDNRKVMRVDRRQSRGSLLKTFDHWEQLLCVEGLYGGQCYWEVEWRGKGVFIGVALEGLCRKGKGLECGLGRNASSWSLHCTDNQYTAWHNDVEHEITTKSFSPRIGVFLDQLDGTLTFYSISNTVTALHMFQAQNLCGLLFPGFGVGKESSVKLCMLEKQ</sequence>
<protein>
    <recommendedName>
        <fullName evidence="5">B30.2/SPRY domain-containing protein</fullName>
    </recommendedName>
</protein>
<gene>
    <name evidence="6" type="ORF">AALO_G00050550</name>
</gene>
<dbReference type="EMBL" id="JADWDJ010000004">
    <property type="protein sequence ID" value="KAG5281948.1"/>
    <property type="molecule type" value="Genomic_DNA"/>
</dbReference>
<evidence type="ECO:0000313" key="6">
    <source>
        <dbReference type="EMBL" id="KAG5281948.1"/>
    </source>
</evidence>
<dbReference type="InterPro" id="IPR003877">
    <property type="entry name" value="SPRY_dom"/>
</dbReference>
<feature type="domain" description="B30.2/SPRY" evidence="5">
    <location>
        <begin position="293"/>
        <end position="488"/>
    </location>
</feature>
<dbReference type="SMART" id="SM00589">
    <property type="entry name" value="PRY"/>
    <property type="match status" value="1"/>
</dbReference>
<dbReference type="SUPFAM" id="SSF49899">
    <property type="entry name" value="Concanavalin A-like lectins/glucanases"/>
    <property type="match status" value="1"/>
</dbReference>
<dbReference type="Pfam" id="PF25600">
    <property type="entry name" value="TRIM_CC"/>
    <property type="match status" value="1"/>
</dbReference>
<dbReference type="PROSITE" id="PS50188">
    <property type="entry name" value="B302_SPRY"/>
    <property type="match status" value="1"/>
</dbReference>
<organism evidence="6 7">
    <name type="scientific">Alosa alosa</name>
    <name type="common">allis shad</name>
    <dbReference type="NCBI Taxonomy" id="278164"/>
    <lineage>
        <taxon>Eukaryota</taxon>
        <taxon>Metazoa</taxon>
        <taxon>Chordata</taxon>
        <taxon>Craniata</taxon>
        <taxon>Vertebrata</taxon>
        <taxon>Euteleostomi</taxon>
        <taxon>Actinopterygii</taxon>
        <taxon>Neopterygii</taxon>
        <taxon>Teleostei</taxon>
        <taxon>Clupei</taxon>
        <taxon>Clupeiformes</taxon>
        <taxon>Clupeoidei</taxon>
        <taxon>Clupeidae</taxon>
        <taxon>Alosa</taxon>
    </lineage>
</organism>
<dbReference type="InterPro" id="IPR058030">
    <property type="entry name" value="TRIM8/14/16/25/29/45/65_CC"/>
</dbReference>
<evidence type="ECO:0000256" key="3">
    <source>
        <dbReference type="ARBA" id="ARBA00022833"/>
    </source>
</evidence>
<keyword evidence="3" id="KW-0862">Zinc</keyword>
<dbReference type="InterPro" id="IPR003879">
    <property type="entry name" value="Butyrophylin_SPRY"/>
</dbReference>
<dbReference type="SMART" id="SM00449">
    <property type="entry name" value="SPRY"/>
    <property type="match status" value="1"/>
</dbReference>
<dbReference type="InterPro" id="IPR051051">
    <property type="entry name" value="E3_ubiq-ligase_TRIM/RNF"/>
</dbReference>
<evidence type="ECO:0000313" key="7">
    <source>
        <dbReference type="Proteomes" id="UP000823561"/>
    </source>
</evidence>
<dbReference type="GO" id="GO:0005737">
    <property type="term" value="C:cytoplasm"/>
    <property type="evidence" value="ECO:0007669"/>
    <property type="project" value="UniProtKB-ARBA"/>
</dbReference>
<dbReference type="InterPro" id="IPR001870">
    <property type="entry name" value="B30.2/SPRY"/>
</dbReference>
<dbReference type="PRINTS" id="PR01407">
    <property type="entry name" value="BUTYPHLNCDUF"/>
</dbReference>
<name>A0AAV6H3P2_9TELE</name>
<dbReference type="InterPro" id="IPR006574">
    <property type="entry name" value="PRY"/>
</dbReference>